<feature type="compositionally biased region" description="Polar residues" evidence="6">
    <location>
        <begin position="411"/>
        <end position="420"/>
    </location>
</feature>
<name>A0AAQ3NQR8_VIGMU</name>
<dbReference type="SUPFAM" id="SSF118290">
    <property type="entry name" value="WRKY DNA-binding domain"/>
    <property type="match status" value="1"/>
</dbReference>
<reference evidence="9 10" key="1">
    <citation type="journal article" date="2023" name="Life. Sci Alliance">
        <title>Evolutionary insights into 3D genome organization and epigenetic landscape of Vigna mungo.</title>
        <authorList>
            <person name="Junaid A."/>
            <person name="Singh B."/>
            <person name="Bhatia S."/>
        </authorList>
    </citation>
    <scope>NUCLEOTIDE SEQUENCE [LARGE SCALE GENOMIC DNA]</scope>
    <source>
        <strain evidence="9">Urdbean</strain>
    </source>
</reference>
<evidence type="ECO:0000256" key="7">
    <source>
        <dbReference type="SAM" id="Phobius"/>
    </source>
</evidence>
<dbReference type="GO" id="GO:0003700">
    <property type="term" value="F:DNA-binding transcription factor activity"/>
    <property type="evidence" value="ECO:0007669"/>
    <property type="project" value="InterPro"/>
</dbReference>
<keyword evidence="7" id="KW-0812">Transmembrane</keyword>
<dbReference type="Proteomes" id="UP001374535">
    <property type="component" value="Chromosome 4"/>
</dbReference>
<dbReference type="PROSITE" id="PS50811">
    <property type="entry name" value="WRKY"/>
    <property type="match status" value="1"/>
</dbReference>
<gene>
    <name evidence="9" type="ORF">V8G54_011791</name>
</gene>
<comment type="subcellular location">
    <subcellularLocation>
        <location evidence="1">Nucleus</location>
    </subcellularLocation>
</comment>
<dbReference type="InterPro" id="IPR044810">
    <property type="entry name" value="WRKY_plant"/>
</dbReference>
<keyword evidence="4" id="KW-0804">Transcription</keyword>
<evidence type="ECO:0000256" key="5">
    <source>
        <dbReference type="ARBA" id="ARBA00023242"/>
    </source>
</evidence>
<evidence type="ECO:0000259" key="8">
    <source>
        <dbReference type="PROSITE" id="PS50811"/>
    </source>
</evidence>
<dbReference type="GO" id="GO:0043565">
    <property type="term" value="F:sequence-specific DNA binding"/>
    <property type="evidence" value="ECO:0007669"/>
    <property type="project" value="InterPro"/>
</dbReference>
<keyword evidence="2" id="KW-0805">Transcription regulation</keyword>
<dbReference type="PANTHER" id="PTHR31429:SF106">
    <property type="entry name" value="WRKY TRANSCRIPTION FACTOR 31-RELATED"/>
    <property type="match status" value="1"/>
</dbReference>
<evidence type="ECO:0000313" key="9">
    <source>
        <dbReference type="EMBL" id="WVZ14225.1"/>
    </source>
</evidence>
<organism evidence="9 10">
    <name type="scientific">Vigna mungo</name>
    <name type="common">Black gram</name>
    <name type="synonym">Phaseolus mungo</name>
    <dbReference type="NCBI Taxonomy" id="3915"/>
    <lineage>
        <taxon>Eukaryota</taxon>
        <taxon>Viridiplantae</taxon>
        <taxon>Streptophyta</taxon>
        <taxon>Embryophyta</taxon>
        <taxon>Tracheophyta</taxon>
        <taxon>Spermatophyta</taxon>
        <taxon>Magnoliopsida</taxon>
        <taxon>eudicotyledons</taxon>
        <taxon>Gunneridae</taxon>
        <taxon>Pentapetalae</taxon>
        <taxon>rosids</taxon>
        <taxon>fabids</taxon>
        <taxon>Fabales</taxon>
        <taxon>Fabaceae</taxon>
        <taxon>Papilionoideae</taxon>
        <taxon>50 kb inversion clade</taxon>
        <taxon>NPAAA clade</taxon>
        <taxon>indigoferoid/millettioid clade</taxon>
        <taxon>Phaseoleae</taxon>
        <taxon>Vigna</taxon>
    </lineage>
</organism>
<protein>
    <recommendedName>
        <fullName evidence="8">WRKY domain-containing protein</fullName>
    </recommendedName>
</protein>
<proteinExistence type="predicted"/>
<dbReference type="PANTHER" id="PTHR31429">
    <property type="entry name" value="WRKY TRANSCRIPTION FACTOR 36-RELATED"/>
    <property type="match status" value="1"/>
</dbReference>
<evidence type="ECO:0000256" key="3">
    <source>
        <dbReference type="ARBA" id="ARBA00023125"/>
    </source>
</evidence>
<feature type="domain" description="WRKY" evidence="8">
    <location>
        <begin position="291"/>
        <end position="349"/>
    </location>
</feature>
<dbReference type="Gene3D" id="2.20.25.80">
    <property type="entry name" value="WRKY domain"/>
    <property type="match status" value="1"/>
</dbReference>
<dbReference type="EMBL" id="CP144697">
    <property type="protein sequence ID" value="WVZ14225.1"/>
    <property type="molecule type" value="Genomic_DNA"/>
</dbReference>
<feature type="compositionally biased region" description="Low complexity" evidence="6">
    <location>
        <begin position="397"/>
        <end position="410"/>
    </location>
</feature>
<keyword evidence="10" id="KW-1185">Reference proteome</keyword>
<keyword evidence="3" id="KW-0238">DNA-binding</keyword>
<sequence>MTTTIEQRRRTSCVHALSVEEKKEEKARWNRFEEEKTQLRKEVIDEENMQKKNKMICIQLHHKRIQLRCCEEDGHAVVFGYSTSVSGYVVMKNKNTQLYSLHDEEDEHGAAYSVMSSRIRYSRRWLYSVTMLVDVGILAIFVRWTTVDDAALEGVSWKPEGGGRNDREISVVVNDAPTTKVFVTMEDVVRGGGRCSAHHMEVDGGECIVVIVPHKRMPDKVQISHYGLKYDTSNRLVVMVCDSGIVTVMKDKVQRSLASFSGVKVHQAHFIKEPKFSCVQDEKLQCVQIYDGCQWRKYGQKISKDNPCPRAYYRCTMALGCPVRKQPRDTSSFPLHATTFPQLPGHPIIFPHKLQHSLGQKQPSFMTDIMTAAVASNPNFIVALAATISSIIGAPRSNDGNNSYSNNGGNVRTSMFPRST</sequence>
<keyword evidence="7" id="KW-0472">Membrane</keyword>
<evidence type="ECO:0000313" key="10">
    <source>
        <dbReference type="Proteomes" id="UP001374535"/>
    </source>
</evidence>
<dbReference type="InterPro" id="IPR003657">
    <property type="entry name" value="WRKY_dom"/>
</dbReference>
<dbReference type="InterPro" id="IPR036576">
    <property type="entry name" value="WRKY_dom_sf"/>
</dbReference>
<feature type="transmembrane region" description="Helical" evidence="7">
    <location>
        <begin position="125"/>
        <end position="144"/>
    </location>
</feature>
<accession>A0AAQ3NQR8</accession>
<keyword evidence="7" id="KW-1133">Transmembrane helix</keyword>
<dbReference type="GO" id="GO:0005634">
    <property type="term" value="C:nucleus"/>
    <property type="evidence" value="ECO:0007669"/>
    <property type="project" value="UniProtKB-SubCell"/>
</dbReference>
<evidence type="ECO:0000256" key="2">
    <source>
        <dbReference type="ARBA" id="ARBA00023015"/>
    </source>
</evidence>
<evidence type="ECO:0000256" key="6">
    <source>
        <dbReference type="SAM" id="MobiDB-lite"/>
    </source>
</evidence>
<evidence type="ECO:0000256" key="1">
    <source>
        <dbReference type="ARBA" id="ARBA00004123"/>
    </source>
</evidence>
<dbReference type="Pfam" id="PF03106">
    <property type="entry name" value="WRKY"/>
    <property type="match status" value="1"/>
</dbReference>
<dbReference type="SMART" id="SM00774">
    <property type="entry name" value="WRKY"/>
    <property type="match status" value="1"/>
</dbReference>
<dbReference type="AlphaFoldDB" id="A0AAQ3NQR8"/>
<feature type="region of interest" description="Disordered" evidence="6">
    <location>
        <begin position="396"/>
        <end position="420"/>
    </location>
</feature>
<keyword evidence="5" id="KW-0539">Nucleus</keyword>
<evidence type="ECO:0000256" key="4">
    <source>
        <dbReference type="ARBA" id="ARBA00023163"/>
    </source>
</evidence>